<comment type="caution">
    <text evidence="1">The sequence shown here is derived from an EMBL/GenBank/DDBJ whole genome shotgun (WGS) entry which is preliminary data.</text>
</comment>
<dbReference type="AlphaFoldDB" id="A0A847RNG7"/>
<organism evidence="1 2">
    <name type="scientific">Chitinophaga varians</name>
    <dbReference type="NCBI Taxonomy" id="2202339"/>
    <lineage>
        <taxon>Bacteria</taxon>
        <taxon>Pseudomonadati</taxon>
        <taxon>Bacteroidota</taxon>
        <taxon>Chitinophagia</taxon>
        <taxon>Chitinophagales</taxon>
        <taxon>Chitinophagaceae</taxon>
        <taxon>Chitinophaga</taxon>
    </lineage>
</organism>
<dbReference type="EMBL" id="JABAIA010000002">
    <property type="protein sequence ID" value="NLR67290.1"/>
    <property type="molecule type" value="Genomic_DNA"/>
</dbReference>
<protein>
    <submittedName>
        <fullName evidence="1">Uncharacterized protein</fullName>
    </submittedName>
</protein>
<keyword evidence="2" id="KW-1185">Reference proteome</keyword>
<dbReference type="RefSeq" id="WP_168873167.1">
    <property type="nucleotide sequence ID" value="NZ_JABAIA010000002.1"/>
</dbReference>
<evidence type="ECO:0000313" key="1">
    <source>
        <dbReference type="EMBL" id="NLR67290.1"/>
    </source>
</evidence>
<accession>A0A847RNG7</accession>
<proteinExistence type="predicted"/>
<sequence length="97" mass="11540">MSIPKRKNAYKVFCRSARRVTMQEALSDPDKYPYAENLNEDGDVLAFHTYLDGYFFFETHWEGKIVYEVPTSTMNPIYLDPKDAEKDLFDMWKKNRT</sequence>
<reference evidence="1 2" key="1">
    <citation type="submission" date="2020-04" db="EMBL/GenBank/DDBJ databases">
        <authorList>
            <person name="Yin C."/>
        </authorList>
    </citation>
    <scope>NUCLEOTIDE SEQUENCE [LARGE SCALE GENOMIC DNA]</scope>
    <source>
        <strain evidence="1 2">Ae27</strain>
    </source>
</reference>
<evidence type="ECO:0000313" key="2">
    <source>
        <dbReference type="Proteomes" id="UP000570474"/>
    </source>
</evidence>
<name>A0A847RNG7_9BACT</name>
<dbReference type="Proteomes" id="UP000570474">
    <property type="component" value="Unassembled WGS sequence"/>
</dbReference>
<gene>
    <name evidence="1" type="ORF">HGH92_23500</name>
</gene>